<evidence type="ECO:0000256" key="1">
    <source>
        <dbReference type="ARBA" id="ARBA00009013"/>
    </source>
</evidence>
<dbReference type="Gene3D" id="3.30.750.24">
    <property type="entry name" value="STAS domain"/>
    <property type="match status" value="1"/>
</dbReference>
<evidence type="ECO:0000259" key="3">
    <source>
        <dbReference type="PROSITE" id="PS50801"/>
    </source>
</evidence>
<sequence>METWTIKTPDDTRWAVIALSGEFDLYAVRRLREPITTLIEDNGPWIALDLSQVWFIDTTAVGMLVRLVHHLRAGDGDLALVAPRGQVRRILRWTNLTCLFPVFDSLSDMLGDPATR</sequence>
<proteinExistence type="inferred from homology"/>
<name>A0A940WIZ2_9ACTN</name>
<dbReference type="SUPFAM" id="SSF52091">
    <property type="entry name" value="SpoIIaa-like"/>
    <property type="match status" value="1"/>
</dbReference>
<organism evidence="4 5">
    <name type="scientific">Microbispora oryzae</name>
    <dbReference type="NCBI Taxonomy" id="2806554"/>
    <lineage>
        <taxon>Bacteria</taxon>
        <taxon>Bacillati</taxon>
        <taxon>Actinomycetota</taxon>
        <taxon>Actinomycetes</taxon>
        <taxon>Streptosporangiales</taxon>
        <taxon>Streptosporangiaceae</taxon>
        <taxon>Microbispora</taxon>
    </lineage>
</organism>
<evidence type="ECO:0000256" key="2">
    <source>
        <dbReference type="RuleBase" id="RU003749"/>
    </source>
</evidence>
<dbReference type="AlphaFoldDB" id="A0A940WIZ2"/>
<dbReference type="NCBIfam" id="TIGR00377">
    <property type="entry name" value="ant_ant_sig"/>
    <property type="match status" value="1"/>
</dbReference>
<dbReference type="PROSITE" id="PS50801">
    <property type="entry name" value="STAS"/>
    <property type="match status" value="1"/>
</dbReference>
<dbReference type="InterPro" id="IPR036513">
    <property type="entry name" value="STAS_dom_sf"/>
</dbReference>
<evidence type="ECO:0000313" key="5">
    <source>
        <dbReference type="Proteomes" id="UP000674234"/>
    </source>
</evidence>
<protein>
    <recommendedName>
        <fullName evidence="2">Anti-sigma factor antagonist</fullName>
    </recommendedName>
</protein>
<keyword evidence="5" id="KW-1185">Reference proteome</keyword>
<dbReference type="Pfam" id="PF01740">
    <property type="entry name" value="STAS"/>
    <property type="match status" value="1"/>
</dbReference>
<accession>A0A940WIZ2</accession>
<dbReference type="PANTHER" id="PTHR33495:SF2">
    <property type="entry name" value="ANTI-SIGMA FACTOR ANTAGONIST TM_1081-RELATED"/>
    <property type="match status" value="1"/>
</dbReference>
<gene>
    <name evidence="4" type="ORF">JOL79_21940</name>
</gene>
<dbReference type="InterPro" id="IPR003658">
    <property type="entry name" value="Anti-sigma_ant"/>
</dbReference>
<dbReference type="Proteomes" id="UP000674234">
    <property type="component" value="Unassembled WGS sequence"/>
</dbReference>
<evidence type="ECO:0000313" key="4">
    <source>
        <dbReference type="EMBL" id="MBP2706475.1"/>
    </source>
</evidence>
<dbReference type="CDD" id="cd07043">
    <property type="entry name" value="STAS_anti-anti-sigma_factors"/>
    <property type="match status" value="1"/>
</dbReference>
<dbReference type="GO" id="GO:0043856">
    <property type="term" value="F:anti-sigma factor antagonist activity"/>
    <property type="evidence" value="ECO:0007669"/>
    <property type="project" value="InterPro"/>
</dbReference>
<feature type="domain" description="STAS" evidence="3">
    <location>
        <begin position="16"/>
        <end position="113"/>
    </location>
</feature>
<reference evidence="4" key="1">
    <citation type="submission" date="2021-02" db="EMBL/GenBank/DDBJ databases">
        <title>Draft genome sequence of Microbispora sp. RL4-1S isolated from rice leaves in Thailand.</title>
        <authorList>
            <person name="Muangham S."/>
            <person name="Duangmal K."/>
        </authorList>
    </citation>
    <scope>NUCLEOTIDE SEQUENCE</scope>
    <source>
        <strain evidence="4">RL4-1S</strain>
    </source>
</reference>
<comment type="caution">
    <text evidence="4">The sequence shown here is derived from an EMBL/GenBank/DDBJ whole genome shotgun (WGS) entry which is preliminary data.</text>
</comment>
<dbReference type="PANTHER" id="PTHR33495">
    <property type="entry name" value="ANTI-SIGMA FACTOR ANTAGONIST TM_1081-RELATED-RELATED"/>
    <property type="match status" value="1"/>
</dbReference>
<dbReference type="RefSeq" id="WP_210157757.1">
    <property type="nucleotide sequence ID" value="NZ_JAFCNB010000012.1"/>
</dbReference>
<comment type="similarity">
    <text evidence="1 2">Belongs to the anti-sigma-factor antagonist family.</text>
</comment>
<dbReference type="EMBL" id="JAFCNB010000012">
    <property type="protein sequence ID" value="MBP2706475.1"/>
    <property type="molecule type" value="Genomic_DNA"/>
</dbReference>
<dbReference type="InterPro" id="IPR002645">
    <property type="entry name" value="STAS_dom"/>
</dbReference>